<dbReference type="InterPro" id="IPR017441">
    <property type="entry name" value="Protein_kinase_ATP_BS"/>
</dbReference>
<dbReference type="Gene3D" id="1.10.510.10">
    <property type="entry name" value="Transferase(Phosphotransferase) domain 1"/>
    <property type="match status" value="1"/>
</dbReference>
<dbReference type="EnsemblProtists" id="EKX53369">
    <property type="protein sequence ID" value="EKX53369"/>
    <property type="gene ID" value="GUITHDRAFT_92026"/>
</dbReference>
<dbReference type="AlphaFoldDB" id="L1JYG5"/>
<dbReference type="RefSeq" id="XP_005840349.1">
    <property type="nucleotide sequence ID" value="XM_005840292.1"/>
</dbReference>
<dbReference type="SMART" id="SM00220">
    <property type="entry name" value="S_TKc"/>
    <property type="match status" value="1"/>
</dbReference>
<evidence type="ECO:0000313" key="6">
    <source>
        <dbReference type="EMBL" id="EKX53369.1"/>
    </source>
</evidence>
<dbReference type="GeneID" id="17309922"/>
<accession>L1JYG5</accession>
<gene>
    <name evidence="6" type="ORF">GUITHDRAFT_92026</name>
</gene>
<dbReference type="InterPro" id="IPR008271">
    <property type="entry name" value="Ser/Thr_kinase_AS"/>
</dbReference>
<keyword evidence="2 3" id="KW-0067">ATP-binding</keyword>
<dbReference type="KEGG" id="gtt:GUITHDRAFT_92026"/>
<organism evidence="6">
    <name type="scientific">Guillardia theta (strain CCMP2712)</name>
    <name type="common">Cryptophyte</name>
    <dbReference type="NCBI Taxonomy" id="905079"/>
    <lineage>
        <taxon>Eukaryota</taxon>
        <taxon>Cryptophyceae</taxon>
        <taxon>Pyrenomonadales</taxon>
        <taxon>Geminigeraceae</taxon>
        <taxon>Guillardia</taxon>
    </lineage>
</organism>
<dbReference type="PANTHER" id="PTHR24346:SF75">
    <property type="entry name" value="AURORA KINASE"/>
    <property type="match status" value="1"/>
</dbReference>
<evidence type="ECO:0000256" key="3">
    <source>
        <dbReference type="PROSITE-ProRule" id="PRU10141"/>
    </source>
</evidence>
<protein>
    <recommendedName>
        <fullName evidence="5">Protein kinase domain-containing protein</fullName>
    </recommendedName>
</protein>
<feature type="binding site" evidence="3">
    <location>
        <position position="48"/>
    </location>
    <ligand>
        <name>ATP</name>
        <dbReference type="ChEBI" id="CHEBI:30616"/>
    </ligand>
</feature>
<evidence type="ECO:0000259" key="5">
    <source>
        <dbReference type="PROSITE" id="PS50011"/>
    </source>
</evidence>
<dbReference type="HOGENOM" id="CLU_498265_0_0_1"/>
<evidence type="ECO:0000256" key="1">
    <source>
        <dbReference type="ARBA" id="ARBA00022741"/>
    </source>
</evidence>
<keyword evidence="1 3" id="KW-0547">Nucleotide-binding</keyword>
<dbReference type="GO" id="GO:0004674">
    <property type="term" value="F:protein serine/threonine kinase activity"/>
    <property type="evidence" value="ECO:0007669"/>
    <property type="project" value="TreeGrafter"/>
</dbReference>
<dbReference type="PROSITE" id="PS00107">
    <property type="entry name" value="PROTEIN_KINASE_ATP"/>
    <property type="match status" value="1"/>
</dbReference>
<dbReference type="PROSITE" id="PS00108">
    <property type="entry name" value="PROTEIN_KINASE_ST"/>
    <property type="match status" value="1"/>
</dbReference>
<dbReference type="FunFam" id="3.30.200.20:FF:000042">
    <property type="entry name" value="Aurora kinase A"/>
    <property type="match status" value="1"/>
</dbReference>
<dbReference type="PaxDb" id="55529-EKX53369"/>
<feature type="region of interest" description="Disordered" evidence="4">
    <location>
        <begin position="430"/>
        <end position="481"/>
    </location>
</feature>
<dbReference type="GO" id="GO:0005524">
    <property type="term" value="F:ATP binding"/>
    <property type="evidence" value="ECO:0007669"/>
    <property type="project" value="UniProtKB-UniRule"/>
</dbReference>
<feature type="compositionally biased region" description="Basic and acidic residues" evidence="4">
    <location>
        <begin position="444"/>
        <end position="466"/>
    </location>
</feature>
<dbReference type="CDD" id="cd14003">
    <property type="entry name" value="STKc_AMPK-like"/>
    <property type="match status" value="1"/>
</dbReference>
<dbReference type="GO" id="GO:0005737">
    <property type="term" value="C:cytoplasm"/>
    <property type="evidence" value="ECO:0007669"/>
    <property type="project" value="TreeGrafter"/>
</dbReference>
<reference evidence="6 8" key="1">
    <citation type="journal article" date="2012" name="Nature">
        <title>Algal genomes reveal evolutionary mosaicism and the fate of nucleomorphs.</title>
        <authorList>
            <consortium name="DOE Joint Genome Institute"/>
            <person name="Curtis B.A."/>
            <person name="Tanifuji G."/>
            <person name="Burki F."/>
            <person name="Gruber A."/>
            <person name="Irimia M."/>
            <person name="Maruyama S."/>
            <person name="Arias M.C."/>
            <person name="Ball S.G."/>
            <person name="Gile G.H."/>
            <person name="Hirakawa Y."/>
            <person name="Hopkins J.F."/>
            <person name="Kuo A."/>
            <person name="Rensing S.A."/>
            <person name="Schmutz J."/>
            <person name="Symeonidi A."/>
            <person name="Elias M."/>
            <person name="Eveleigh R.J."/>
            <person name="Herman E.K."/>
            <person name="Klute M.J."/>
            <person name="Nakayama T."/>
            <person name="Obornik M."/>
            <person name="Reyes-Prieto A."/>
            <person name="Armbrust E.V."/>
            <person name="Aves S.J."/>
            <person name="Beiko R.G."/>
            <person name="Coutinho P."/>
            <person name="Dacks J.B."/>
            <person name="Durnford D.G."/>
            <person name="Fast N.M."/>
            <person name="Green B.R."/>
            <person name="Grisdale C.J."/>
            <person name="Hempel F."/>
            <person name="Henrissat B."/>
            <person name="Hoppner M.P."/>
            <person name="Ishida K."/>
            <person name="Kim E."/>
            <person name="Koreny L."/>
            <person name="Kroth P.G."/>
            <person name="Liu Y."/>
            <person name="Malik S.B."/>
            <person name="Maier U.G."/>
            <person name="McRose D."/>
            <person name="Mock T."/>
            <person name="Neilson J.A."/>
            <person name="Onodera N.T."/>
            <person name="Poole A.M."/>
            <person name="Pritham E.J."/>
            <person name="Richards T.A."/>
            <person name="Rocap G."/>
            <person name="Roy S.W."/>
            <person name="Sarai C."/>
            <person name="Schaack S."/>
            <person name="Shirato S."/>
            <person name="Slamovits C.H."/>
            <person name="Spencer D.F."/>
            <person name="Suzuki S."/>
            <person name="Worden A.Z."/>
            <person name="Zauner S."/>
            <person name="Barry K."/>
            <person name="Bell C."/>
            <person name="Bharti A.K."/>
            <person name="Crow J.A."/>
            <person name="Grimwood J."/>
            <person name="Kramer R."/>
            <person name="Lindquist E."/>
            <person name="Lucas S."/>
            <person name="Salamov A."/>
            <person name="McFadden G.I."/>
            <person name="Lane C.E."/>
            <person name="Keeling P.J."/>
            <person name="Gray M.W."/>
            <person name="Grigoriev I.V."/>
            <person name="Archibald J.M."/>
        </authorList>
    </citation>
    <scope>NUCLEOTIDE SEQUENCE</scope>
    <source>
        <strain evidence="6 8">CCMP2712</strain>
    </source>
</reference>
<reference evidence="7" key="3">
    <citation type="submission" date="2016-03" db="UniProtKB">
        <authorList>
            <consortium name="EnsemblProtists"/>
        </authorList>
    </citation>
    <scope>IDENTIFICATION</scope>
</reference>
<dbReference type="eggNOG" id="KOG0583">
    <property type="taxonomic scope" value="Eukaryota"/>
</dbReference>
<evidence type="ECO:0000313" key="8">
    <source>
        <dbReference type="Proteomes" id="UP000011087"/>
    </source>
</evidence>
<reference evidence="8" key="2">
    <citation type="submission" date="2012-11" db="EMBL/GenBank/DDBJ databases">
        <authorList>
            <person name="Kuo A."/>
            <person name="Curtis B.A."/>
            <person name="Tanifuji G."/>
            <person name="Burki F."/>
            <person name="Gruber A."/>
            <person name="Irimia M."/>
            <person name="Maruyama S."/>
            <person name="Arias M.C."/>
            <person name="Ball S.G."/>
            <person name="Gile G.H."/>
            <person name="Hirakawa Y."/>
            <person name="Hopkins J.F."/>
            <person name="Rensing S.A."/>
            <person name="Schmutz J."/>
            <person name="Symeonidi A."/>
            <person name="Elias M."/>
            <person name="Eveleigh R.J."/>
            <person name="Herman E.K."/>
            <person name="Klute M.J."/>
            <person name="Nakayama T."/>
            <person name="Obornik M."/>
            <person name="Reyes-Prieto A."/>
            <person name="Armbrust E.V."/>
            <person name="Aves S.J."/>
            <person name="Beiko R.G."/>
            <person name="Coutinho P."/>
            <person name="Dacks J.B."/>
            <person name="Durnford D.G."/>
            <person name="Fast N.M."/>
            <person name="Green B.R."/>
            <person name="Grisdale C."/>
            <person name="Hempe F."/>
            <person name="Henrissat B."/>
            <person name="Hoppner M.P."/>
            <person name="Ishida K.-I."/>
            <person name="Kim E."/>
            <person name="Koreny L."/>
            <person name="Kroth P.G."/>
            <person name="Liu Y."/>
            <person name="Malik S.-B."/>
            <person name="Maier U.G."/>
            <person name="McRose D."/>
            <person name="Mock T."/>
            <person name="Neilson J.A."/>
            <person name="Onodera N.T."/>
            <person name="Poole A.M."/>
            <person name="Pritham E.J."/>
            <person name="Richards T.A."/>
            <person name="Rocap G."/>
            <person name="Roy S.W."/>
            <person name="Sarai C."/>
            <person name="Schaack S."/>
            <person name="Shirato S."/>
            <person name="Slamovits C.H."/>
            <person name="Spencer D.F."/>
            <person name="Suzuki S."/>
            <person name="Worden A.Z."/>
            <person name="Zauner S."/>
            <person name="Barry K."/>
            <person name="Bell C."/>
            <person name="Bharti A.K."/>
            <person name="Crow J.A."/>
            <person name="Grimwood J."/>
            <person name="Kramer R."/>
            <person name="Lindquist E."/>
            <person name="Lucas S."/>
            <person name="Salamov A."/>
            <person name="McFadden G.I."/>
            <person name="Lane C.E."/>
            <person name="Keeling P.J."/>
            <person name="Gray M.W."/>
            <person name="Grigoriev I.V."/>
            <person name="Archibald J.M."/>
        </authorList>
    </citation>
    <scope>NUCLEOTIDE SEQUENCE</scope>
    <source>
        <strain evidence="8">CCMP2712</strain>
    </source>
</reference>
<dbReference type="Proteomes" id="UP000011087">
    <property type="component" value="Unassembled WGS sequence"/>
</dbReference>
<evidence type="ECO:0000256" key="2">
    <source>
        <dbReference type="ARBA" id="ARBA00022840"/>
    </source>
</evidence>
<dbReference type="PANTHER" id="PTHR24346">
    <property type="entry name" value="MAP/MICROTUBULE AFFINITY-REGULATING KINASE"/>
    <property type="match status" value="1"/>
</dbReference>
<keyword evidence="8" id="KW-1185">Reference proteome</keyword>
<dbReference type="SUPFAM" id="SSF56112">
    <property type="entry name" value="Protein kinase-like (PK-like)"/>
    <property type="match status" value="1"/>
</dbReference>
<dbReference type="PROSITE" id="PS50011">
    <property type="entry name" value="PROTEIN_KINASE_DOM"/>
    <property type="match status" value="1"/>
</dbReference>
<dbReference type="STRING" id="905079.L1JYG5"/>
<dbReference type="FunFam" id="1.10.510.10:FF:000571">
    <property type="entry name" value="Maternal embryonic leucine zipper kinase"/>
    <property type="match status" value="1"/>
</dbReference>
<evidence type="ECO:0000313" key="7">
    <source>
        <dbReference type="EnsemblProtists" id="EKX53369"/>
    </source>
</evidence>
<proteinExistence type="predicted"/>
<dbReference type="InterPro" id="IPR011009">
    <property type="entry name" value="Kinase-like_dom_sf"/>
</dbReference>
<dbReference type="EMBL" id="JH992970">
    <property type="protein sequence ID" value="EKX53369.1"/>
    <property type="molecule type" value="Genomic_DNA"/>
</dbReference>
<dbReference type="GO" id="GO:0035556">
    <property type="term" value="P:intracellular signal transduction"/>
    <property type="evidence" value="ECO:0007669"/>
    <property type="project" value="TreeGrafter"/>
</dbReference>
<feature type="domain" description="Protein kinase" evidence="5">
    <location>
        <begin position="19"/>
        <end position="300"/>
    </location>
</feature>
<feature type="compositionally biased region" description="Polar residues" evidence="4">
    <location>
        <begin position="336"/>
        <end position="354"/>
    </location>
</feature>
<dbReference type="OMA" id="RMPATHT"/>
<dbReference type="Pfam" id="PF00069">
    <property type="entry name" value="Pkinase"/>
    <property type="match status" value="1"/>
</dbReference>
<name>L1JYG5_GUITC</name>
<sequence>MLEEDHPHPHKHEILAKGYILHETIGQGSFGKVKKATRKCCGTMVAIKIIDKSRIGDIQDVMRYTREFAILNSLSHKNIIHLHEILQNDHFFYVIMDLCTGNLHDIILKEGTKPPEDELDPAEDEVVTPDVKILSEDLARSYFRQIIAAVEHAHKKLVVHRDIKLENVLIDTQGNLRLCDFGLSIMLDDADALLKTQAGTLNYTAPEILSSGAKGYLGFPADVWSCGVLLYVMVGGSYPFSIANKVPRPRSEDIKNAILERPVQYPKWISKSLRDLLQRLLHKNPQHRITLSQLQNHSWYLGMGIDRDSSFSSIPRSLLIQSVTEGSVSPKEEENSGISRTSDPTENLSGSSTHPEVVGKADSPRRRRSTFLLSSRNILSKFERDAGAPLSPLLRDNTSPPPIMETRDTDSIDLHHHRLVRRSRISSIGYLSPPSPIRSFTPAHKREAKQQVNDRETDQVDKEQSPRRFMLPPAVPVDPQPLKLTRTLRSPFWERLSQPKNGPPVPGLRTYNPATDILRSTTGAGINVQLTGRQRKASFDGARHIID</sequence>
<evidence type="ECO:0000256" key="4">
    <source>
        <dbReference type="SAM" id="MobiDB-lite"/>
    </source>
</evidence>
<feature type="region of interest" description="Disordered" evidence="4">
    <location>
        <begin position="324"/>
        <end position="366"/>
    </location>
</feature>
<dbReference type="InterPro" id="IPR000719">
    <property type="entry name" value="Prot_kinase_dom"/>
</dbReference>